<dbReference type="InterPro" id="IPR049316">
    <property type="entry name" value="GDC-P_C"/>
</dbReference>
<dbReference type="AlphaFoldDB" id="A0A3S1CJL9"/>
<dbReference type="EMBL" id="RSCL01000002">
    <property type="protein sequence ID" value="RUT08865.1"/>
    <property type="molecule type" value="Genomic_DNA"/>
</dbReference>
<evidence type="ECO:0000256" key="2">
    <source>
        <dbReference type="ARBA" id="ARBA00003788"/>
    </source>
</evidence>
<dbReference type="GO" id="GO:0005829">
    <property type="term" value="C:cytosol"/>
    <property type="evidence" value="ECO:0007669"/>
    <property type="project" value="TreeGrafter"/>
</dbReference>
<comment type="cofactor">
    <cofactor evidence="1 8 9">
        <name>pyridoxal 5'-phosphate</name>
        <dbReference type="ChEBI" id="CHEBI:597326"/>
    </cofactor>
</comment>
<reference evidence="13" key="1">
    <citation type="submission" date="2018-12" db="EMBL/GenBank/DDBJ databases">
        <authorList>
            <person name="Will S."/>
            <person name="Neumann-Schaal M."/>
            <person name="Henke P."/>
        </authorList>
    </citation>
    <scope>NUCLEOTIDE SEQUENCE</scope>
    <source>
        <strain evidence="13">PCC 7102</strain>
    </source>
</reference>
<dbReference type="NCBIfam" id="TIGR00461">
    <property type="entry name" value="gcvP"/>
    <property type="match status" value="1"/>
</dbReference>
<dbReference type="GO" id="GO:0004375">
    <property type="term" value="F:glycine dehydrogenase (decarboxylating) activity"/>
    <property type="evidence" value="ECO:0007669"/>
    <property type="project" value="UniProtKB-EC"/>
</dbReference>
<dbReference type="NCBIfam" id="NF003346">
    <property type="entry name" value="PRK04366.1"/>
    <property type="match status" value="1"/>
</dbReference>
<dbReference type="Proteomes" id="UP000271624">
    <property type="component" value="Unassembled WGS sequence"/>
</dbReference>
<dbReference type="PANTHER" id="PTHR11773:SF1">
    <property type="entry name" value="GLYCINE DEHYDROGENASE (DECARBOXYLATING), MITOCHONDRIAL"/>
    <property type="match status" value="1"/>
</dbReference>
<keyword evidence="14" id="KW-1185">Reference proteome</keyword>
<evidence type="ECO:0000313" key="13">
    <source>
        <dbReference type="EMBL" id="RUT08865.1"/>
    </source>
</evidence>
<dbReference type="GO" id="GO:0005960">
    <property type="term" value="C:glycine cleavage complex"/>
    <property type="evidence" value="ECO:0007669"/>
    <property type="project" value="TreeGrafter"/>
</dbReference>
<evidence type="ECO:0000256" key="6">
    <source>
        <dbReference type="ARBA" id="ARBA00023002"/>
    </source>
</evidence>
<name>A0A3S1CJL9_9CYAN</name>
<dbReference type="PANTHER" id="PTHR11773">
    <property type="entry name" value="GLYCINE DEHYDROGENASE, DECARBOXYLATING"/>
    <property type="match status" value="1"/>
</dbReference>
<evidence type="ECO:0000256" key="5">
    <source>
        <dbReference type="ARBA" id="ARBA00022898"/>
    </source>
</evidence>
<dbReference type="InterPro" id="IPR015424">
    <property type="entry name" value="PyrdxlP-dep_Trfase"/>
</dbReference>
<dbReference type="SUPFAM" id="SSF53383">
    <property type="entry name" value="PLP-dependent transferases"/>
    <property type="match status" value="2"/>
</dbReference>
<evidence type="ECO:0000256" key="8">
    <source>
        <dbReference type="HAMAP-Rule" id="MF_00711"/>
    </source>
</evidence>
<protein>
    <recommendedName>
        <fullName evidence="8">Glycine dehydrogenase (decarboxylating)</fullName>
        <ecNumber evidence="8">1.4.4.2</ecNumber>
    </recommendedName>
    <alternativeName>
        <fullName evidence="8">Glycine cleavage system P-protein</fullName>
    </alternativeName>
    <alternativeName>
        <fullName evidence="8">Glycine decarboxylase</fullName>
    </alternativeName>
    <alternativeName>
        <fullName evidence="8">Glycine dehydrogenase (aminomethyl-transferring)</fullName>
    </alternativeName>
</protein>
<dbReference type="InterPro" id="IPR015422">
    <property type="entry name" value="PyrdxlP-dep_Trfase_small"/>
</dbReference>
<evidence type="ECO:0000256" key="9">
    <source>
        <dbReference type="PIRSR" id="PIRSR603437-50"/>
    </source>
</evidence>
<dbReference type="CDD" id="cd00613">
    <property type="entry name" value="GDC-P"/>
    <property type="match status" value="2"/>
</dbReference>
<dbReference type="GO" id="GO:0030170">
    <property type="term" value="F:pyridoxal phosphate binding"/>
    <property type="evidence" value="ECO:0007669"/>
    <property type="project" value="TreeGrafter"/>
</dbReference>
<evidence type="ECO:0000256" key="3">
    <source>
        <dbReference type="ARBA" id="ARBA00010756"/>
    </source>
</evidence>
<dbReference type="InterPro" id="IPR020581">
    <property type="entry name" value="GDC_P"/>
</dbReference>
<keyword evidence="5 8" id="KW-0663">Pyridoxal phosphate</keyword>
<feature type="domain" description="Glycine dehydrogenase C-terminal" evidence="12">
    <location>
        <begin position="792"/>
        <end position="913"/>
    </location>
</feature>
<dbReference type="GO" id="GO:0019464">
    <property type="term" value="P:glycine decarboxylation via glycine cleavage system"/>
    <property type="evidence" value="ECO:0007669"/>
    <property type="project" value="UniProtKB-UniRule"/>
</dbReference>
<sequence length="972" mass="106445">MVISAPQPKSTNLPLGKKSQSNNFQVRHIGPSDGQVRHMLEVMGLSSLNELIDKSVPQAIQLKRELNLSEAKSEYAALAQLKEIALHNQVYRSYIGMGYSNCITPPVILRNILENPGWYTAYTPYQPEIAQGRLEALLNFQTMIIDLTGLEIANASLLDEGTAAAEAMTMSYGICKNKANTFFVSQDCHPQTIDVLQTRARPLGIEILIGDHRTFDFEQAIFGAVLQYPATDGTIYDYSTFCEQAHKTGALVTVAADIMSLCLLTPPGEFGADIVVGSTQRFGVPLGYGGPHAAYFATKEEYKRQVPGRIVGVSKDARGNTALRLALQTREQHIRRDKATSNICTAQVLLAVIAGMYAVYHGADGLRQIALDIHQKTLTLAQALKQLGYKIVSLDVFDTLKVELGNQKLEDILNRSEAKKINLRIYDDTAVGISLDETTTEADLIDLLQIFGGSPTTPSLEIQNPKSKIQNRTPYLTHPVFNRYHSETELLRYIHKLETKDLSLTTSMIPLGSCTMKLNATAEMIPVTWAEFGNIHPFAPKSQTRGYQILFEQLEEWLAEITGFAGISLQPNAGSQGEYAGLLVIRQYHESRNEGHRNICLIPESAHGTNPASAVMCGMKVVGVACDKDGNIDVADLKAKAEKHSNNLSALMVTYPSTHGVFEEAIKDICGIVHSHGGQVYMDGANMNAQVGLCRPGDIGADVCHLNLHKTFCIPHGGGGPGMGPIGVASHLVPFLPGHAIVDISNPTQHSALSSHHSKIGAVSAAPWGSASILVISWMYIVMMGAKGLTEATKIAILNANYIAKRLENHYPVLYKGSNGYVAHECILDLRALKKSANIDIDDLAKRLMDYGFHAPTVSWPVAGTIMVEPTESESKEEIDRFCDALISIRQEIAEIESGKMDIQDNLLKNAPHTAESLISGDWTHPYTREQAAYPAPWTRDNKFWVSVSRIDAAFGDRNFVCSCLPMEAYSE</sequence>
<feature type="compositionally biased region" description="Polar residues" evidence="10">
    <location>
        <begin position="7"/>
        <end position="23"/>
    </location>
</feature>
<evidence type="ECO:0000256" key="4">
    <source>
        <dbReference type="ARBA" id="ARBA00011690"/>
    </source>
</evidence>
<comment type="similarity">
    <text evidence="3 8">Belongs to the GcvP family.</text>
</comment>
<dbReference type="HAMAP" id="MF_00711">
    <property type="entry name" value="GcvP"/>
    <property type="match status" value="1"/>
</dbReference>
<dbReference type="Gene3D" id="3.40.640.10">
    <property type="entry name" value="Type I PLP-dependent aspartate aminotransferase-like (Major domain)"/>
    <property type="match status" value="2"/>
</dbReference>
<feature type="modified residue" description="N6-(pyridoxal phosphate)lysine" evidence="8 9">
    <location>
        <position position="710"/>
    </location>
</feature>
<dbReference type="InterPro" id="IPR049315">
    <property type="entry name" value="GDC-P_N"/>
</dbReference>
<evidence type="ECO:0000256" key="1">
    <source>
        <dbReference type="ARBA" id="ARBA00001933"/>
    </source>
</evidence>
<dbReference type="Gene3D" id="3.90.1150.10">
    <property type="entry name" value="Aspartate Aminotransferase, domain 1"/>
    <property type="match status" value="2"/>
</dbReference>
<evidence type="ECO:0000313" key="14">
    <source>
        <dbReference type="Proteomes" id="UP000271624"/>
    </source>
</evidence>
<dbReference type="FunFam" id="3.40.640.10:FF:000007">
    <property type="entry name" value="glycine dehydrogenase (Decarboxylating), mitochondrial"/>
    <property type="match status" value="1"/>
</dbReference>
<gene>
    <name evidence="8 13" type="primary">gcvP</name>
    <name evidence="13" type="ORF">DSM106972_009180</name>
</gene>
<dbReference type="FunFam" id="3.40.640.10:FF:000005">
    <property type="entry name" value="Glycine dehydrogenase (decarboxylating), mitochondrial"/>
    <property type="match status" value="1"/>
</dbReference>
<accession>A0A3S1CJL9</accession>
<reference evidence="13" key="2">
    <citation type="journal article" date="2019" name="Genome Biol. Evol.">
        <title>Day and night: Metabolic profiles and evolutionary relationships of six axenic non-marine cyanobacteria.</title>
        <authorList>
            <person name="Will S.E."/>
            <person name="Henke P."/>
            <person name="Boedeker C."/>
            <person name="Huang S."/>
            <person name="Brinkmann H."/>
            <person name="Rohde M."/>
            <person name="Jarek M."/>
            <person name="Friedl T."/>
            <person name="Seufert S."/>
            <person name="Schumacher M."/>
            <person name="Overmann J."/>
            <person name="Neumann-Schaal M."/>
            <person name="Petersen J."/>
        </authorList>
    </citation>
    <scope>NUCLEOTIDE SEQUENCE [LARGE SCALE GENOMIC DNA]</scope>
    <source>
        <strain evidence="13">PCC 7102</strain>
    </source>
</reference>
<evidence type="ECO:0000256" key="7">
    <source>
        <dbReference type="ARBA" id="ARBA00049026"/>
    </source>
</evidence>
<evidence type="ECO:0000256" key="10">
    <source>
        <dbReference type="SAM" id="MobiDB-lite"/>
    </source>
</evidence>
<dbReference type="Pfam" id="PF21478">
    <property type="entry name" value="GcvP2_C"/>
    <property type="match status" value="1"/>
</dbReference>
<dbReference type="GO" id="GO:0016594">
    <property type="term" value="F:glycine binding"/>
    <property type="evidence" value="ECO:0007669"/>
    <property type="project" value="TreeGrafter"/>
</dbReference>
<organism evidence="13 14">
    <name type="scientific">Dulcicalothrix desertica PCC 7102</name>
    <dbReference type="NCBI Taxonomy" id="232991"/>
    <lineage>
        <taxon>Bacteria</taxon>
        <taxon>Bacillati</taxon>
        <taxon>Cyanobacteriota</taxon>
        <taxon>Cyanophyceae</taxon>
        <taxon>Nostocales</taxon>
        <taxon>Calotrichaceae</taxon>
        <taxon>Dulcicalothrix</taxon>
    </lineage>
</organism>
<dbReference type="OrthoDB" id="9801272at2"/>
<proteinExistence type="inferred from homology"/>
<feature type="region of interest" description="Disordered" evidence="10">
    <location>
        <begin position="1"/>
        <end position="23"/>
    </location>
</feature>
<evidence type="ECO:0000259" key="11">
    <source>
        <dbReference type="Pfam" id="PF02347"/>
    </source>
</evidence>
<dbReference type="RefSeq" id="WP_127079329.1">
    <property type="nucleotide sequence ID" value="NZ_RSCL01000002.1"/>
</dbReference>
<evidence type="ECO:0000259" key="12">
    <source>
        <dbReference type="Pfam" id="PF21478"/>
    </source>
</evidence>
<dbReference type="EC" id="1.4.4.2" evidence="8"/>
<dbReference type="FunFam" id="3.90.1150.10:FF:000007">
    <property type="entry name" value="Glycine dehydrogenase (decarboxylating), mitochondrial"/>
    <property type="match status" value="1"/>
</dbReference>
<comment type="function">
    <text evidence="2 8">The glycine cleavage system catalyzes the degradation of glycine. The P protein binds the alpha-amino group of glycine through its pyridoxal phosphate cofactor; CO(2) is released and the remaining methylamine moiety is then transferred to the lipoamide cofactor of the H protein.</text>
</comment>
<feature type="domain" description="Glycine cleavage system P-protein N-terminal" evidence="11">
    <location>
        <begin position="27"/>
        <end position="451"/>
    </location>
</feature>
<dbReference type="InterPro" id="IPR015421">
    <property type="entry name" value="PyrdxlP-dep_Trfase_major"/>
</dbReference>
<comment type="caution">
    <text evidence="13">The sequence shown here is derived from an EMBL/GenBank/DDBJ whole genome shotgun (WGS) entry which is preliminary data.</text>
</comment>
<keyword evidence="6 8" id="KW-0560">Oxidoreductase</keyword>
<comment type="catalytic activity">
    <reaction evidence="7 8">
        <text>N(6)-[(R)-lipoyl]-L-lysyl-[glycine-cleavage complex H protein] + glycine + H(+) = N(6)-[(R)-S(8)-aminomethyldihydrolipoyl]-L-lysyl-[glycine-cleavage complex H protein] + CO2</text>
        <dbReference type="Rhea" id="RHEA:24304"/>
        <dbReference type="Rhea" id="RHEA-COMP:10494"/>
        <dbReference type="Rhea" id="RHEA-COMP:10495"/>
        <dbReference type="ChEBI" id="CHEBI:15378"/>
        <dbReference type="ChEBI" id="CHEBI:16526"/>
        <dbReference type="ChEBI" id="CHEBI:57305"/>
        <dbReference type="ChEBI" id="CHEBI:83099"/>
        <dbReference type="ChEBI" id="CHEBI:83143"/>
        <dbReference type="EC" id="1.4.4.2"/>
    </reaction>
</comment>
<dbReference type="InterPro" id="IPR003437">
    <property type="entry name" value="GcvP"/>
</dbReference>
<comment type="subunit">
    <text evidence="4 8">The glycine cleavage system is composed of four proteins: P, T, L and H.</text>
</comment>
<dbReference type="Pfam" id="PF02347">
    <property type="entry name" value="GDC-P"/>
    <property type="match status" value="1"/>
</dbReference>